<dbReference type="Proteomes" id="UP000028006">
    <property type="component" value="Unassembled WGS sequence"/>
</dbReference>
<dbReference type="GO" id="GO:0042910">
    <property type="term" value="F:xenobiotic transmembrane transporter activity"/>
    <property type="evidence" value="ECO:0007669"/>
    <property type="project" value="TreeGrafter"/>
</dbReference>
<dbReference type="AlphaFoldDB" id="A0A081N3K4"/>
<dbReference type="RefSeq" id="WP_034878523.1">
    <property type="nucleotide sequence ID" value="NZ_JOKG01000004.1"/>
</dbReference>
<dbReference type="GO" id="GO:0005886">
    <property type="term" value="C:plasma membrane"/>
    <property type="evidence" value="ECO:0007669"/>
    <property type="project" value="TreeGrafter"/>
</dbReference>
<dbReference type="PANTHER" id="PTHR32063">
    <property type="match status" value="1"/>
</dbReference>
<proteinExistence type="predicted"/>
<dbReference type="InterPro" id="IPR001036">
    <property type="entry name" value="Acrflvin-R"/>
</dbReference>
<evidence type="ECO:0000256" key="1">
    <source>
        <dbReference type="SAM" id="Phobius"/>
    </source>
</evidence>
<keyword evidence="3" id="KW-1185">Reference proteome</keyword>
<keyword evidence="1" id="KW-0472">Membrane</keyword>
<keyword evidence="1" id="KW-1133">Transmembrane helix</keyword>
<evidence type="ECO:0008006" key="4">
    <source>
        <dbReference type="Google" id="ProtNLM"/>
    </source>
</evidence>
<organism evidence="2 3">
    <name type="scientific">Endozoicomonas montiporae</name>
    <dbReference type="NCBI Taxonomy" id="1027273"/>
    <lineage>
        <taxon>Bacteria</taxon>
        <taxon>Pseudomonadati</taxon>
        <taxon>Pseudomonadota</taxon>
        <taxon>Gammaproteobacteria</taxon>
        <taxon>Oceanospirillales</taxon>
        <taxon>Endozoicomonadaceae</taxon>
        <taxon>Endozoicomonas</taxon>
    </lineage>
</organism>
<dbReference type="Gene3D" id="3.30.70.1430">
    <property type="entry name" value="Multidrug efflux transporter AcrB pore domain"/>
    <property type="match status" value="1"/>
</dbReference>
<dbReference type="Pfam" id="PF00873">
    <property type="entry name" value="ACR_tran"/>
    <property type="match status" value="1"/>
</dbReference>
<reference evidence="2 3" key="1">
    <citation type="submission" date="2014-06" db="EMBL/GenBank/DDBJ databases">
        <title>Whole Genome Sequences of Three Symbiotic Endozoicomonas Bacteria.</title>
        <authorList>
            <person name="Neave M.J."/>
            <person name="Apprill A."/>
            <person name="Voolstra C.R."/>
        </authorList>
    </citation>
    <scope>NUCLEOTIDE SEQUENCE [LARGE SCALE GENOMIC DNA]</scope>
    <source>
        <strain evidence="2 3">LMG 24815</strain>
    </source>
</reference>
<accession>A0A081N3K4</accession>
<gene>
    <name evidence="2" type="ORF">GZ77_21665</name>
</gene>
<comment type="caution">
    <text evidence="2">The sequence shown here is derived from an EMBL/GenBank/DDBJ whole genome shotgun (WGS) entry which is preliminary data.</text>
</comment>
<dbReference type="PRINTS" id="PR00702">
    <property type="entry name" value="ACRIFLAVINRP"/>
</dbReference>
<evidence type="ECO:0000313" key="2">
    <source>
        <dbReference type="EMBL" id="KEQ13027.1"/>
    </source>
</evidence>
<dbReference type="EMBL" id="JOKG01000004">
    <property type="protein sequence ID" value="KEQ13027.1"/>
    <property type="molecule type" value="Genomic_DNA"/>
</dbReference>
<name>A0A081N3K4_9GAMM</name>
<sequence length="146" mass="15883">MILSDLAIKRPVVACVINLLLIVFGILAFNSLPLREYPDVSAPVVSVAANYDGASADIMESRVAKVIEDQLSGIRGVRSIDSMSSDGRTRINIEFENNRDIEAAANDVRDAVSRAKRRLPDNMDDPTVSKSDSDGDGVISWVKVSY</sequence>
<dbReference type="FunFam" id="3.30.70.1430:FF:000001">
    <property type="entry name" value="Efflux pump membrane transporter"/>
    <property type="match status" value="1"/>
</dbReference>
<dbReference type="PANTHER" id="PTHR32063:SF14">
    <property type="entry name" value="BLL4319 PROTEIN"/>
    <property type="match status" value="1"/>
</dbReference>
<dbReference type="SUPFAM" id="SSF82693">
    <property type="entry name" value="Multidrug efflux transporter AcrB pore domain, PN1, PN2, PC1 and PC2 subdomains"/>
    <property type="match status" value="1"/>
</dbReference>
<protein>
    <recommendedName>
        <fullName evidence="4">Multidrug transporter AcrB</fullName>
    </recommendedName>
</protein>
<dbReference type="eggNOG" id="COG0841">
    <property type="taxonomic scope" value="Bacteria"/>
</dbReference>
<feature type="transmembrane region" description="Helical" evidence="1">
    <location>
        <begin position="12"/>
        <end position="32"/>
    </location>
</feature>
<dbReference type="Gene3D" id="1.20.1640.10">
    <property type="entry name" value="Multidrug efflux transporter AcrB transmembrane domain"/>
    <property type="match status" value="1"/>
</dbReference>
<evidence type="ECO:0000313" key="3">
    <source>
        <dbReference type="Proteomes" id="UP000028006"/>
    </source>
</evidence>
<keyword evidence="1" id="KW-0812">Transmembrane</keyword>